<reference evidence="15" key="1">
    <citation type="submission" date="2018-06" db="EMBL/GenBank/DDBJ databases">
        <authorList>
            <person name="Zhirakovskaya E."/>
        </authorList>
    </citation>
    <scope>NUCLEOTIDE SEQUENCE</scope>
</reference>
<protein>
    <recommendedName>
        <fullName evidence="7">Fructose-1,6-bisphosphate aldolase/phosphatase</fullName>
        <ecNumber evidence="6">3.1.3.11</ecNumber>
    </recommendedName>
</protein>
<evidence type="ECO:0000256" key="12">
    <source>
        <dbReference type="ARBA" id="ARBA00023239"/>
    </source>
</evidence>
<evidence type="ECO:0000256" key="3">
    <source>
        <dbReference type="ARBA" id="ARBA00004742"/>
    </source>
</evidence>
<evidence type="ECO:0000256" key="10">
    <source>
        <dbReference type="ARBA" id="ARBA00022801"/>
    </source>
</evidence>
<evidence type="ECO:0000256" key="5">
    <source>
        <dbReference type="ARBA" id="ARBA00011820"/>
    </source>
</evidence>
<dbReference type="GO" id="GO:0042132">
    <property type="term" value="F:fructose 1,6-bisphosphate 1-phosphatase activity"/>
    <property type="evidence" value="ECO:0007669"/>
    <property type="project" value="UniProtKB-EC"/>
</dbReference>
<evidence type="ECO:0000256" key="7">
    <source>
        <dbReference type="ARBA" id="ARBA00018635"/>
    </source>
</evidence>
<dbReference type="GO" id="GO:0016829">
    <property type="term" value="F:lyase activity"/>
    <property type="evidence" value="ECO:0007669"/>
    <property type="project" value="UniProtKB-KW"/>
</dbReference>
<evidence type="ECO:0000256" key="4">
    <source>
        <dbReference type="ARBA" id="ARBA00010693"/>
    </source>
</evidence>
<dbReference type="EMBL" id="UOGH01000095">
    <property type="protein sequence ID" value="VAX28753.1"/>
    <property type="molecule type" value="Genomic_DNA"/>
</dbReference>
<dbReference type="InterPro" id="IPR036076">
    <property type="entry name" value="FBPase_V_sf"/>
</dbReference>
<dbReference type="PANTHER" id="PTHR38341:SF1">
    <property type="entry name" value="FRUCTOSE-1,6-BISPHOSPHATE ALDOLASE_PHOSPHATASE"/>
    <property type="match status" value="1"/>
</dbReference>
<organism evidence="15">
    <name type="scientific">hydrothermal vent metagenome</name>
    <dbReference type="NCBI Taxonomy" id="652676"/>
    <lineage>
        <taxon>unclassified sequences</taxon>
        <taxon>metagenomes</taxon>
        <taxon>ecological metagenomes</taxon>
    </lineage>
</organism>
<dbReference type="InterPro" id="IPR002803">
    <property type="entry name" value="FBPase_V"/>
</dbReference>
<dbReference type="HAMAP" id="MF_02067">
    <property type="entry name" value="FBP_aldolase_phosphatase"/>
    <property type="match status" value="1"/>
</dbReference>
<dbReference type="SUPFAM" id="SSF111249">
    <property type="entry name" value="Sulfolobus fructose-1,6-bisphosphatase-like"/>
    <property type="match status" value="1"/>
</dbReference>
<dbReference type="GO" id="GO:0046872">
    <property type="term" value="F:metal ion binding"/>
    <property type="evidence" value="ECO:0007669"/>
    <property type="project" value="UniProtKB-KW"/>
</dbReference>
<evidence type="ECO:0000256" key="1">
    <source>
        <dbReference type="ARBA" id="ARBA00001273"/>
    </source>
</evidence>
<gene>
    <name evidence="15" type="ORF">MNBD_NITROSPIRAE02-830</name>
</gene>
<evidence type="ECO:0000256" key="6">
    <source>
        <dbReference type="ARBA" id="ARBA00013093"/>
    </source>
</evidence>
<dbReference type="PIRSF" id="PIRSF015647">
    <property type="entry name" value="FBPtase_archl"/>
    <property type="match status" value="1"/>
</dbReference>
<keyword evidence="8" id="KW-0312">Gluconeogenesis</keyword>
<evidence type="ECO:0000256" key="9">
    <source>
        <dbReference type="ARBA" id="ARBA00022723"/>
    </source>
</evidence>
<comment type="catalytic activity">
    <reaction evidence="1">
        <text>beta-D-fructose 1,6-bisphosphate + H2O = beta-D-fructose 6-phosphate + phosphate</text>
        <dbReference type="Rhea" id="RHEA:11064"/>
        <dbReference type="ChEBI" id="CHEBI:15377"/>
        <dbReference type="ChEBI" id="CHEBI:32966"/>
        <dbReference type="ChEBI" id="CHEBI:43474"/>
        <dbReference type="ChEBI" id="CHEBI:57634"/>
        <dbReference type="EC" id="3.1.3.11"/>
    </reaction>
</comment>
<evidence type="ECO:0000313" key="15">
    <source>
        <dbReference type="EMBL" id="VAX28753.1"/>
    </source>
</evidence>
<accession>A0A3B1CW70</accession>
<dbReference type="Pfam" id="PF01950">
    <property type="entry name" value="FBPase_3"/>
    <property type="match status" value="1"/>
</dbReference>
<evidence type="ECO:0000256" key="14">
    <source>
        <dbReference type="ARBA" id="ARBA00023277"/>
    </source>
</evidence>
<keyword evidence="14" id="KW-0119">Carbohydrate metabolism</keyword>
<dbReference type="UniPathway" id="UPA00138"/>
<sequence length="365" mass="40884">MSDKITLSVIKADVGGYVGHSSIHQNLIDIARERLSKAKERGDLADFHVTRVGDDLELIMTHTRGVDNEDIHQLAWDTFVAATEEAKRLKLYGAGQDLLSDAFSGTVRGMGPGVAEMEFVERKSEPVIIFMADKTSPGAWNLPLYKVFADPFNTAGLVIDPTMHEGFRFEVVDVYGHRSITLSCPEEIYDLLMFIGAMRRYLIRRVYRKDGEICASASTQKLSLIAGRYVGKDDPVLIVRCQSGMPAVGEALEPFSFPHLVEGWMRGSHHGPLMPVPFYEANPSRFDGPPRVIAAGFQISNGHLVGPRDLFDDPAFDRARKRCNEVGDYMRAHGPFEPHRLGLDDLEYTTMPKLMKKLEDRFQPE</sequence>
<comment type="pathway">
    <text evidence="3">Carbohydrate biosynthesis; gluconeogenesis.</text>
</comment>
<comment type="cofactor">
    <cofactor evidence="2">
        <name>Mg(2+)</name>
        <dbReference type="ChEBI" id="CHEBI:18420"/>
    </cofactor>
</comment>
<evidence type="ECO:0000256" key="2">
    <source>
        <dbReference type="ARBA" id="ARBA00001946"/>
    </source>
</evidence>
<keyword evidence="13" id="KW-0704">Schiff base</keyword>
<comment type="similarity">
    <text evidence="4">Belongs to the FBP aldolase/phosphatase family.</text>
</comment>
<keyword evidence="9" id="KW-0479">Metal-binding</keyword>
<comment type="subunit">
    <text evidence="5">Homooctamer; dimer of tetramers.</text>
</comment>
<name>A0A3B1CW70_9ZZZZ</name>
<dbReference type="EC" id="3.1.3.11" evidence="6"/>
<dbReference type="PANTHER" id="PTHR38341">
    <property type="entry name" value="FRUCTOSE-1,6-BISPHOSPHATE ALDOLASE/PHOSPHATASE"/>
    <property type="match status" value="1"/>
</dbReference>
<proteinExistence type="inferred from homology"/>
<keyword evidence="12 15" id="KW-0456">Lyase</keyword>
<dbReference type="GO" id="GO:0006094">
    <property type="term" value="P:gluconeogenesis"/>
    <property type="evidence" value="ECO:0007669"/>
    <property type="project" value="UniProtKB-UniPathway"/>
</dbReference>
<evidence type="ECO:0000256" key="13">
    <source>
        <dbReference type="ARBA" id="ARBA00023270"/>
    </source>
</evidence>
<evidence type="ECO:0000256" key="8">
    <source>
        <dbReference type="ARBA" id="ARBA00022432"/>
    </source>
</evidence>
<keyword evidence="10" id="KW-0378">Hydrolase</keyword>
<dbReference type="NCBIfam" id="NF041126">
    <property type="entry name" value="FBP_aldo_phos"/>
    <property type="match status" value="1"/>
</dbReference>
<keyword evidence="11" id="KW-0460">Magnesium</keyword>
<evidence type="ECO:0000256" key="11">
    <source>
        <dbReference type="ARBA" id="ARBA00022842"/>
    </source>
</evidence>
<dbReference type="AlphaFoldDB" id="A0A3B1CW70"/>